<evidence type="ECO:0000313" key="3">
    <source>
        <dbReference type="Proteomes" id="UP000499080"/>
    </source>
</evidence>
<dbReference type="OrthoDB" id="6769926at2759"/>
<feature type="region of interest" description="Disordered" evidence="1">
    <location>
        <begin position="37"/>
        <end position="63"/>
    </location>
</feature>
<dbReference type="EMBL" id="BGPR01002116">
    <property type="protein sequence ID" value="GBM68000.1"/>
    <property type="molecule type" value="Genomic_DNA"/>
</dbReference>
<dbReference type="Proteomes" id="UP000499080">
    <property type="component" value="Unassembled WGS sequence"/>
</dbReference>
<accession>A0A4Y2HRU1</accession>
<organism evidence="2 3">
    <name type="scientific">Araneus ventricosus</name>
    <name type="common">Orbweaver spider</name>
    <name type="synonym">Epeira ventricosa</name>
    <dbReference type="NCBI Taxonomy" id="182803"/>
    <lineage>
        <taxon>Eukaryota</taxon>
        <taxon>Metazoa</taxon>
        <taxon>Ecdysozoa</taxon>
        <taxon>Arthropoda</taxon>
        <taxon>Chelicerata</taxon>
        <taxon>Arachnida</taxon>
        <taxon>Araneae</taxon>
        <taxon>Araneomorphae</taxon>
        <taxon>Entelegynae</taxon>
        <taxon>Araneoidea</taxon>
        <taxon>Araneidae</taxon>
        <taxon>Araneus</taxon>
    </lineage>
</organism>
<proteinExistence type="predicted"/>
<evidence type="ECO:0000256" key="1">
    <source>
        <dbReference type="SAM" id="MobiDB-lite"/>
    </source>
</evidence>
<gene>
    <name evidence="2" type="ORF">AVEN_218853_1</name>
</gene>
<keyword evidence="3" id="KW-1185">Reference proteome</keyword>
<name>A0A4Y2HRU1_ARAVE</name>
<protein>
    <submittedName>
        <fullName evidence="2">Uncharacterized protein</fullName>
    </submittedName>
</protein>
<sequence>MYNPKRRRGLSPKLQQNWEGPYIVAKKLNDVVNREKEEHLLPPPYQTDCSYNGPSKDDKDSTNPNSYEMCLDLCRSEFYIAKYGCDGEMSMVSSVRDLCFGYGTEDWVQMRIQSTPDFVIPSPHVDEPCDDGGTRFVLKSKMVVCLLELT</sequence>
<evidence type="ECO:0000313" key="2">
    <source>
        <dbReference type="EMBL" id="GBM68000.1"/>
    </source>
</evidence>
<comment type="caution">
    <text evidence="2">The sequence shown here is derived from an EMBL/GenBank/DDBJ whole genome shotgun (WGS) entry which is preliminary data.</text>
</comment>
<reference evidence="2 3" key="1">
    <citation type="journal article" date="2019" name="Sci. Rep.">
        <title>Orb-weaving spider Araneus ventricosus genome elucidates the spidroin gene catalogue.</title>
        <authorList>
            <person name="Kono N."/>
            <person name="Nakamura H."/>
            <person name="Ohtoshi R."/>
            <person name="Moran D.A.P."/>
            <person name="Shinohara A."/>
            <person name="Yoshida Y."/>
            <person name="Fujiwara M."/>
            <person name="Mori M."/>
            <person name="Tomita M."/>
            <person name="Arakawa K."/>
        </authorList>
    </citation>
    <scope>NUCLEOTIDE SEQUENCE [LARGE SCALE GENOMIC DNA]</scope>
</reference>
<dbReference type="AlphaFoldDB" id="A0A4Y2HRU1"/>